<dbReference type="EMBL" id="JABBJH010000003">
    <property type="protein sequence ID" value="NMK38475.1"/>
    <property type="molecule type" value="Genomic_DNA"/>
</dbReference>
<organism evidence="1 2">
    <name type="scientific">Megasphaera elsdenii</name>
    <dbReference type="NCBI Taxonomy" id="907"/>
    <lineage>
        <taxon>Bacteria</taxon>
        <taxon>Bacillati</taxon>
        <taxon>Bacillota</taxon>
        <taxon>Negativicutes</taxon>
        <taxon>Veillonellales</taxon>
        <taxon>Veillonellaceae</taxon>
        <taxon>Megasphaera</taxon>
    </lineage>
</organism>
<evidence type="ECO:0000313" key="2">
    <source>
        <dbReference type="Proteomes" id="UP000536773"/>
    </source>
</evidence>
<dbReference type="Pfam" id="PF13711">
    <property type="entry name" value="DUF4160"/>
    <property type="match status" value="1"/>
</dbReference>
<dbReference type="AlphaFoldDB" id="A0A848ESU8"/>
<gene>
    <name evidence="1" type="ORF">HG933_03600</name>
</gene>
<sequence length="88" mass="10196">MPLISMFFGIRITIYYSDHNPPHIHAEYAGNKALIDIQNACIIRGFLPNRQLKIVLAWCVMYQDELMQNWELVKDGKEPVPVPPMRKG</sequence>
<dbReference type="Proteomes" id="UP000536773">
    <property type="component" value="Unassembled WGS sequence"/>
</dbReference>
<comment type="caution">
    <text evidence="1">The sequence shown here is derived from an EMBL/GenBank/DDBJ whole genome shotgun (WGS) entry which is preliminary data.</text>
</comment>
<evidence type="ECO:0000313" key="1">
    <source>
        <dbReference type="EMBL" id="NMK38475.1"/>
    </source>
</evidence>
<name>A0A848ESU8_MEGEL</name>
<protein>
    <submittedName>
        <fullName evidence="1">DUF4160 domain-containing protein</fullName>
    </submittedName>
</protein>
<accession>A0A848ESU8</accession>
<proteinExistence type="predicted"/>
<reference evidence="1 2" key="1">
    <citation type="submission" date="2020-04" db="EMBL/GenBank/DDBJ databases">
        <authorList>
            <person name="Hitch T.C.A."/>
            <person name="Wylensek D."/>
            <person name="Clavel T."/>
        </authorList>
    </citation>
    <scope>NUCLEOTIDE SEQUENCE [LARGE SCALE GENOMIC DNA]</scope>
    <source>
        <strain evidence="1 2">WCA-386-APC-2A</strain>
    </source>
</reference>
<dbReference type="InterPro" id="IPR025427">
    <property type="entry name" value="DUF4160"/>
</dbReference>
<dbReference type="RefSeq" id="WP_014015187.1">
    <property type="nucleotide sequence ID" value="NZ_CP198969.1"/>
</dbReference>